<evidence type="ECO:0000313" key="3">
    <source>
        <dbReference type="Proteomes" id="UP000523795"/>
    </source>
</evidence>
<sequence>MDGPAQVPPDSAQAAAQAAVLQHHEQMRHRVKSLASALARTAAAGDAVAEHDAHAVLVEWGERDFLPHALAEEDKLYGPAAEVPEARLLVEGLLADHRELAGLLEQLRGADGTAGAVLGGCLERIFALHTDKEDRLLLPLLAALPGAALAEAVQGLVELVGEAHVR</sequence>
<name>A0ABX1JLR2_9MICC</name>
<dbReference type="Gene3D" id="1.20.120.520">
    <property type="entry name" value="nmb1532 protein domain like"/>
    <property type="match status" value="1"/>
</dbReference>
<protein>
    <submittedName>
        <fullName evidence="2">Hemerythrin domain-containing protein</fullName>
    </submittedName>
</protein>
<keyword evidence="3" id="KW-1185">Reference proteome</keyword>
<organism evidence="2 3">
    <name type="scientific">Arthrobacter deserti</name>
    <dbReference type="NCBI Taxonomy" id="1742687"/>
    <lineage>
        <taxon>Bacteria</taxon>
        <taxon>Bacillati</taxon>
        <taxon>Actinomycetota</taxon>
        <taxon>Actinomycetes</taxon>
        <taxon>Micrococcales</taxon>
        <taxon>Micrococcaceae</taxon>
        <taxon>Arthrobacter</taxon>
    </lineage>
</organism>
<comment type="caution">
    <text evidence="2">The sequence shown here is derived from an EMBL/GenBank/DDBJ whole genome shotgun (WGS) entry which is preliminary data.</text>
</comment>
<feature type="domain" description="Hemerythrin-like" evidence="1">
    <location>
        <begin position="19"/>
        <end position="141"/>
    </location>
</feature>
<evidence type="ECO:0000259" key="1">
    <source>
        <dbReference type="Pfam" id="PF01814"/>
    </source>
</evidence>
<dbReference type="EMBL" id="JAAZSR010000073">
    <property type="protein sequence ID" value="NKX50242.1"/>
    <property type="molecule type" value="Genomic_DNA"/>
</dbReference>
<dbReference type="Pfam" id="PF01814">
    <property type="entry name" value="Hemerythrin"/>
    <property type="match status" value="1"/>
</dbReference>
<dbReference type="Proteomes" id="UP000523795">
    <property type="component" value="Unassembled WGS sequence"/>
</dbReference>
<gene>
    <name evidence="2" type="ORF">HER39_06600</name>
</gene>
<dbReference type="InterPro" id="IPR012312">
    <property type="entry name" value="Hemerythrin-like"/>
</dbReference>
<proteinExistence type="predicted"/>
<evidence type="ECO:0000313" key="2">
    <source>
        <dbReference type="EMBL" id="NKX50242.1"/>
    </source>
</evidence>
<accession>A0ABX1JLR2</accession>
<reference evidence="2 3" key="1">
    <citation type="submission" date="2020-04" db="EMBL/GenBank/DDBJ databases">
        <authorList>
            <person name="Liu S."/>
        </authorList>
    </citation>
    <scope>NUCLEOTIDE SEQUENCE [LARGE SCALE GENOMIC DNA]</scope>
    <source>
        <strain evidence="2 3">CGMCC 1.15091</strain>
    </source>
</reference>